<proteinExistence type="predicted"/>
<keyword evidence="1" id="KW-0732">Signal</keyword>
<accession>A0A6A5W0N3</accession>
<keyword evidence="3" id="KW-1185">Reference proteome</keyword>
<organism evidence="2 3">
    <name type="scientific">Amniculicola lignicola CBS 123094</name>
    <dbReference type="NCBI Taxonomy" id="1392246"/>
    <lineage>
        <taxon>Eukaryota</taxon>
        <taxon>Fungi</taxon>
        <taxon>Dikarya</taxon>
        <taxon>Ascomycota</taxon>
        <taxon>Pezizomycotina</taxon>
        <taxon>Dothideomycetes</taxon>
        <taxon>Pleosporomycetidae</taxon>
        <taxon>Pleosporales</taxon>
        <taxon>Amniculicolaceae</taxon>
        <taxon>Amniculicola</taxon>
    </lineage>
</organism>
<name>A0A6A5W0N3_9PLEO</name>
<evidence type="ECO:0000313" key="3">
    <source>
        <dbReference type="Proteomes" id="UP000799779"/>
    </source>
</evidence>
<evidence type="ECO:0000313" key="2">
    <source>
        <dbReference type="EMBL" id="KAF1995333.1"/>
    </source>
</evidence>
<dbReference type="EMBL" id="ML977640">
    <property type="protein sequence ID" value="KAF1995333.1"/>
    <property type="molecule type" value="Genomic_DNA"/>
</dbReference>
<feature type="chain" id="PRO_5025642517" evidence="1">
    <location>
        <begin position="19"/>
        <end position="134"/>
    </location>
</feature>
<protein>
    <submittedName>
        <fullName evidence="2">Uncharacterized protein</fullName>
    </submittedName>
</protein>
<dbReference type="OrthoDB" id="3497702at2759"/>
<dbReference type="Proteomes" id="UP000799779">
    <property type="component" value="Unassembled WGS sequence"/>
</dbReference>
<sequence length="134" mass="14293">MQLTIALVATIFASAISAAPAMAPRDNYPTVRVSLYNDQTGHMATASVLSDGMANMLTDLFRGSAIDDNGHIKVTSAQLVQSTQKTRCFFQNYNDIINMSGADNPFVDLDGNPAAALVRDMSGFNLQCSERAGA</sequence>
<evidence type="ECO:0000256" key="1">
    <source>
        <dbReference type="SAM" id="SignalP"/>
    </source>
</evidence>
<reference evidence="2" key="1">
    <citation type="journal article" date="2020" name="Stud. Mycol.">
        <title>101 Dothideomycetes genomes: a test case for predicting lifestyles and emergence of pathogens.</title>
        <authorList>
            <person name="Haridas S."/>
            <person name="Albert R."/>
            <person name="Binder M."/>
            <person name="Bloem J."/>
            <person name="Labutti K."/>
            <person name="Salamov A."/>
            <person name="Andreopoulos B."/>
            <person name="Baker S."/>
            <person name="Barry K."/>
            <person name="Bills G."/>
            <person name="Bluhm B."/>
            <person name="Cannon C."/>
            <person name="Castanera R."/>
            <person name="Culley D."/>
            <person name="Daum C."/>
            <person name="Ezra D."/>
            <person name="Gonzalez J."/>
            <person name="Henrissat B."/>
            <person name="Kuo A."/>
            <person name="Liang C."/>
            <person name="Lipzen A."/>
            <person name="Lutzoni F."/>
            <person name="Magnuson J."/>
            <person name="Mondo S."/>
            <person name="Nolan M."/>
            <person name="Ohm R."/>
            <person name="Pangilinan J."/>
            <person name="Park H.-J."/>
            <person name="Ramirez L."/>
            <person name="Alfaro M."/>
            <person name="Sun H."/>
            <person name="Tritt A."/>
            <person name="Yoshinaga Y."/>
            <person name="Zwiers L.-H."/>
            <person name="Turgeon B."/>
            <person name="Goodwin S."/>
            <person name="Spatafora J."/>
            <person name="Crous P."/>
            <person name="Grigoriev I."/>
        </authorList>
    </citation>
    <scope>NUCLEOTIDE SEQUENCE</scope>
    <source>
        <strain evidence="2">CBS 123094</strain>
    </source>
</reference>
<dbReference type="AlphaFoldDB" id="A0A6A5W0N3"/>
<gene>
    <name evidence="2" type="ORF">P154DRAFT_526382</name>
</gene>
<feature type="signal peptide" evidence="1">
    <location>
        <begin position="1"/>
        <end position="18"/>
    </location>
</feature>